<dbReference type="PANTHER" id="PTHR12873">
    <property type="entry name" value="T7-LIKE MITOCHONDRIAL DNA HELICASE"/>
    <property type="match status" value="1"/>
</dbReference>
<feature type="active site" evidence="7">
    <location>
        <position position="189"/>
    </location>
</feature>
<dbReference type="AlphaFoldDB" id="A0A7J6HZ39"/>
<comment type="caution">
    <text evidence="9">The sequence shown here is derived from an EMBL/GenBank/DDBJ whole genome shotgun (WGS) entry which is preliminary data.</text>
</comment>
<dbReference type="CDD" id="cd01029">
    <property type="entry name" value="TOPRIM_primases"/>
    <property type="match status" value="1"/>
</dbReference>
<dbReference type="InterPro" id="IPR007694">
    <property type="entry name" value="DNA_helicase_DnaB-like_C"/>
</dbReference>
<dbReference type="GO" id="GO:0004252">
    <property type="term" value="F:serine-type endopeptidase activity"/>
    <property type="evidence" value="ECO:0007669"/>
    <property type="project" value="UniProtKB-EC"/>
</dbReference>
<evidence type="ECO:0000256" key="6">
    <source>
        <dbReference type="ARBA" id="ARBA00034021"/>
    </source>
</evidence>
<dbReference type="GO" id="GO:0009840">
    <property type="term" value="C:chloroplastic endopeptidase Clp complex"/>
    <property type="evidence" value="ECO:0007669"/>
    <property type="project" value="UniProtKB-ARBA"/>
</dbReference>
<evidence type="ECO:0000313" key="9">
    <source>
        <dbReference type="EMBL" id="KAF4400426.1"/>
    </source>
</evidence>
<organism evidence="9 10">
    <name type="scientific">Cannabis sativa</name>
    <name type="common">Hemp</name>
    <name type="synonym">Marijuana</name>
    <dbReference type="NCBI Taxonomy" id="3483"/>
    <lineage>
        <taxon>Eukaryota</taxon>
        <taxon>Viridiplantae</taxon>
        <taxon>Streptophyta</taxon>
        <taxon>Embryophyta</taxon>
        <taxon>Tracheophyta</taxon>
        <taxon>Spermatophyta</taxon>
        <taxon>Magnoliopsida</taxon>
        <taxon>eudicotyledons</taxon>
        <taxon>Gunneridae</taxon>
        <taxon>Pentapetalae</taxon>
        <taxon>rosids</taxon>
        <taxon>fabids</taxon>
        <taxon>Rosales</taxon>
        <taxon>Cannabaceae</taxon>
        <taxon>Cannabis</taxon>
    </lineage>
</organism>
<evidence type="ECO:0000256" key="4">
    <source>
        <dbReference type="ARBA" id="ARBA00022801"/>
    </source>
</evidence>
<keyword evidence="5" id="KW-0720">Serine protease</keyword>
<dbReference type="InterPro" id="IPR029045">
    <property type="entry name" value="ClpP/crotonase-like_dom_sf"/>
</dbReference>
<protein>
    <recommendedName>
        <fullName evidence="2 7">Endopeptidase Clp</fullName>
        <ecNumber evidence="2 7">3.4.21.92</ecNumber>
    </recommendedName>
</protein>
<dbReference type="GO" id="GO:0004176">
    <property type="term" value="F:ATP-dependent peptidase activity"/>
    <property type="evidence" value="ECO:0007669"/>
    <property type="project" value="InterPro"/>
</dbReference>
<dbReference type="EC" id="3.4.21.92" evidence="2 7"/>
<evidence type="ECO:0000256" key="3">
    <source>
        <dbReference type="ARBA" id="ARBA00022670"/>
    </source>
</evidence>
<comment type="catalytic activity">
    <reaction evidence="6 7">
        <text>Hydrolysis of proteins to small peptides in the presence of ATP and magnesium. alpha-casein is the usual test substrate. In the absence of ATP, only oligopeptides shorter than five residues are hydrolyzed (such as succinyl-Leu-Tyr-|-NHMec, and Leu-Tyr-Leu-|-Tyr-Trp, in which cleavage of the -Tyr-|-Leu- and -Tyr-|-Trp bonds also occurs).</text>
        <dbReference type="EC" id="3.4.21.92"/>
    </reaction>
</comment>
<dbReference type="PANTHER" id="PTHR12873:SF0">
    <property type="entry name" value="TWINKLE MTDNA HELICASE"/>
    <property type="match status" value="1"/>
</dbReference>
<dbReference type="SUPFAM" id="SSF52096">
    <property type="entry name" value="ClpP/crotonase"/>
    <property type="match status" value="1"/>
</dbReference>
<evidence type="ECO:0000256" key="2">
    <source>
        <dbReference type="ARBA" id="ARBA00013230"/>
    </source>
</evidence>
<dbReference type="SMART" id="SM00493">
    <property type="entry name" value="TOPRIM"/>
    <property type="match status" value="1"/>
</dbReference>
<evidence type="ECO:0000256" key="1">
    <source>
        <dbReference type="ARBA" id="ARBA00007039"/>
    </source>
</evidence>
<dbReference type="PRINTS" id="PR00127">
    <property type="entry name" value="CLPPROTEASEP"/>
</dbReference>
<feature type="domain" description="SF4 helicase" evidence="8">
    <location>
        <begin position="792"/>
        <end position="1088"/>
    </location>
</feature>
<dbReference type="InterPro" id="IPR023562">
    <property type="entry name" value="ClpP/TepA"/>
</dbReference>
<evidence type="ECO:0000256" key="5">
    <source>
        <dbReference type="ARBA" id="ARBA00022825"/>
    </source>
</evidence>
<dbReference type="HAMAP" id="MF_00444">
    <property type="entry name" value="ClpP"/>
    <property type="match status" value="1"/>
</dbReference>
<sequence>MDVLSVSSTLYSPLPSTKLLHSSRPKPFSYHLPISSPKTSIFKCFQATASPTPKPSSNPHNFTPSMLLASSPQGPDTAMRGAEADAMGLLLRERIVFLGSSIDDFVADAIISQLLLLDAKDSTKDIKLFINSTGGSLSATMAIYDVVQLVRADVSTIALGIAASTASVILAGGTKGKRFAMPNTRIMIHQPLGGASGQAIDVEIQAREIMHNKNNVTSIIANCTGRSFEQVQKDIDRDRYMSPIEGVEYGILDGVIDRDSIIPLVPVPERVKPRLTYDDIRIVSRAPPECASELAISVEASMITGAASGVGAGARGSCITTGSGGRFFAGVGALYSAAEGAVGSEIIARDELLPNEAIDEDMRLLYRPLHKLSLSSTSVFMASNHFLKPTFFSNPLTPSSHRQLFHTFRLSFSAFPLKPNSRIQPFCLKTNGYSNVSQVNDPPTVFLENTEEASSLKIEILKNKLSDLGVDCDISIPGQFNHLLCPMCSGGDSGEKSLSLFIEPDGSSAVWTCFRGKCGWTGNTRPFANSKSSYQTSSKTTKIKIKREITVESLQLEPPCEELVSYFAERMISKETLERNAVMQRCYGDQIAIAFTYWREGSLISCKYRDINKKFWQEADTEKIFYGLDDIKDINDIIIVRLPPLLVEGEMDKLAMEEAGFRNCVSVPDGAPPSASTKDLPPEEQDTKYSYLWNCKEYLKKASRIILATDGDTPGQALAEELARRLGRERCWRVKWPKKTDDTYFKDANEVLMYMGADVLKEVIENAELYPIRGLFKFSDYFDEIDAYYYGTAGYGFGASTGWKSLNELYNVVPGELTIVTGVPNSGKSEWIDALLCNLNHNVGWKFALCSMENKVREHARKLLEKHVKKPFFTLRPRPGPDLDPDTDIDENYYQPTESSLLILYGDSAERMDAEEFEQGKEWLKDTFYLIRCEDDSLPNIKWVLDLAKAAVLRHGVRGLVIDPYNELDHQRPPNQTETEYVSQMLTKVKRFAQHHSCHVWFVAHPRQLQNWGGNAPNLYDISGSAHFINKCDNGIVVHRNRDPEAGPIDQVQILVRKVRNKVAGTIGEASLSYDRVTGLYMDVNDSSQDL</sequence>
<accession>A0A7J6HZ39</accession>
<dbReference type="GO" id="GO:0006260">
    <property type="term" value="P:DNA replication"/>
    <property type="evidence" value="ECO:0007669"/>
    <property type="project" value="InterPro"/>
</dbReference>
<dbReference type="Gene3D" id="3.40.50.300">
    <property type="entry name" value="P-loop containing nucleotide triphosphate hydrolases"/>
    <property type="match status" value="1"/>
</dbReference>
<dbReference type="InterPro" id="IPR027032">
    <property type="entry name" value="Twinkle-like"/>
</dbReference>
<dbReference type="PROSITE" id="PS00382">
    <property type="entry name" value="CLP_PROTEASE_HIS"/>
    <property type="match status" value="1"/>
</dbReference>
<dbReference type="InterPro" id="IPR034154">
    <property type="entry name" value="TOPRIM_DnaG/twinkle"/>
</dbReference>
<keyword evidence="10" id="KW-1185">Reference proteome</keyword>
<evidence type="ECO:0000259" key="8">
    <source>
        <dbReference type="PROSITE" id="PS51199"/>
    </source>
</evidence>
<dbReference type="FunFam" id="3.90.226.10:FF:000001">
    <property type="entry name" value="ATP-dependent Clp protease proteolytic subunit"/>
    <property type="match status" value="1"/>
</dbReference>
<dbReference type="InterPro" id="IPR033135">
    <property type="entry name" value="ClpP_His_AS"/>
</dbReference>
<gene>
    <name evidence="9" type="ORF">G4B88_018768</name>
</gene>
<name>A0A7J6HZ39_CANSA</name>
<dbReference type="Pfam" id="PF13662">
    <property type="entry name" value="Toprim_4"/>
    <property type="match status" value="1"/>
</dbReference>
<dbReference type="SUPFAM" id="SSF56731">
    <property type="entry name" value="DNA primase core"/>
    <property type="match status" value="1"/>
</dbReference>
<keyword evidence="4" id="KW-0378">Hydrolase</keyword>
<dbReference type="GO" id="GO:0009534">
    <property type="term" value="C:chloroplast thylakoid"/>
    <property type="evidence" value="ECO:0007669"/>
    <property type="project" value="UniProtKB-ARBA"/>
</dbReference>
<keyword evidence="3" id="KW-0645">Protease</keyword>
<reference evidence="9 10" key="1">
    <citation type="journal article" date="2020" name="bioRxiv">
        <title>Sequence and annotation of 42 cannabis genomes reveals extensive copy number variation in cannabinoid synthesis and pathogen resistance genes.</title>
        <authorList>
            <person name="Mckernan K.J."/>
            <person name="Helbert Y."/>
            <person name="Kane L.T."/>
            <person name="Ebling H."/>
            <person name="Zhang L."/>
            <person name="Liu B."/>
            <person name="Eaton Z."/>
            <person name="Mclaughlin S."/>
            <person name="Kingan S."/>
            <person name="Baybayan P."/>
            <person name="Concepcion G."/>
            <person name="Jordan M."/>
            <person name="Riva A."/>
            <person name="Barbazuk W."/>
            <person name="Harkins T."/>
        </authorList>
    </citation>
    <scope>NUCLEOTIDE SEQUENCE [LARGE SCALE GENOMIC DNA]</scope>
    <source>
        <strain evidence="10">cv. Jamaican Lion 4</strain>
        <tissue evidence="9">Leaf</tissue>
    </source>
</reference>
<evidence type="ECO:0000313" key="10">
    <source>
        <dbReference type="Proteomes" id="UP000583929"/>
    </source>
</evidence>
<dbReference type="GO" id="GO:0043139">
    <property type="term" value="F:5'-3' DNA helicase activity"/>
    <property type="evidence" value="ECO:0007669"/>
    <property type="project" value="InterPro"/>
</dbReference>
<dbReference type="InterPro" id="IPR006171">
    <property type="entry name" value="TOPRIM_dom"/>
</dbReference>
<dbReference type="InterPro" id="IPR027417">
    <property type="entry name" value="P-loop_NTPase"/>
</dbReference>
<dbReference type="EMBL" id="JAATIQ010000018">
    <property type="protein sequence ID" value="KAF4400426.1"/>
    <property type="molecule type" value="Genomic_DNA"/>
</dbReference>
<dbReference type="GO" id="GO:0005524">
    <property type="term" value="F:ATP binding"/>
    <property type="evidence" value="ECO:0007669"/>
    <property type="project" value="InterPro"/>
</dbReference>
<dbReference type="InterPro" id="IPR001907">
    <property type="entry name" value="ClpP"/>
</dbReference>
<dbReference type="Pfam" id="PF00574">
    <property type="entry name" value="CLP_protease"/>
    <property type="match status" value="1"/>
</dbReference>
<dbReference type="GO" id="GO:0006508">
    <property type="term" value="P:proteolysis"/>
    <property type="evidence" value="ECO:0007669"/>
    <property type="project" value="UniProtKB-KW"/>
</dbReference>
<evidence type="ECO:0000256" key="7">
    <source>
        <dbReference type="PROSITE-ProRule" id="PRU10086"/>
    </source>
</evidence>
<dbReference type="PROSITE" id="PS51199">
    <property type="entry name" value="SF4_HELICASE"/>
    <property type="match status" value="1"/>
</dbReference>
<dbReference type="Gene3D" id="3.90.226.10">
    <property type="entry name" value="2-enoyl-CoA Hydratase, Chain A, domain 1"/>
    <property type="match status" value="1"/>
</dbReference>
<dbReference type="Gene3D" id="3.40.1360.10">
    <property type="match status" value="1"/>
</dbReference>
<dbReference type="Proteomes" id="UP000583929">
    <property type="component" value="Unassembled WGS sequence"/>
</dbReference>
<dbReference type="CDD" id="cd07017">
    <property type="entry name" value="S14_ClpP_2"/>
    <property type="match status" value="1"/>
</dbReference>
<proteinExistence type="inferred from homology"/>
<dbReference type="SUPFAM" id="SSF52540">
    <property type="entry name" value="P-loop containing nucleoside triphosphate hydrolases"/>
    <property type="match status" value="1"/>
</dbReference>
<dbReference type="GO" id="GO:0003697">
    <property type="term" value="F:single-stranded DNA binding"/>
    <property type="evidence" value="ECO:0007669"/>
    <property type="project" value="InterPro"/>
</dbReference>
<comment type="similarity">
    <text evidence="1">Belongs to the peptidase S14 family.</text>
</comment>